<accession>A0ABD4L1A3</accession>
<dbReference type="EMBL" id="JAEDAF010000006">
    <property type="protein sequence ID" value="MBH8580073.1"/>
    <property type="molecule type" value="Genomic_DNA"/>
</dbReference>
<dbReference type="NCBIfam" id="TIGR00254">
    <property type="entry name" value="GGDEF"/>
    <property type="match status" value="1"/>
</dbReference>
<protein>
    <recommendedName>
        <fullName evidence="2">diguanylate cyclase</fullName>
        <ecNumber evidence="2">2.7.7.65</ecNumber>
    </recommendedName>
</protein>
<dbReference type="NCBIfam" id="NF038266">
    <property type="entry name" value="diguan_SiaD"/>
    <property type="match status" value="1"/>
</dbReference>
<evidence type="ECO:0000256" key="1">
    <source>
        <dbReference type="ARBA" id="ARBA00001946"/>
    </source>
</evidence>
<dbReference type="PANTHER" id="PTHR45138">
    <property type="entry name" value="REGULATORY COMPONENTS OF SENSORY TRANSDUCTION SYSTEM"/>
    <property type="match status" value="1"/>
</dbReference>
<dbReference type="Gene3D" id="3.30.70.270">
    <property type="match status" value="1"/>
</dbReference>
<dbReference type="InterPro" id="IPR000160">
    <property type="entry name" value="GGDEF_dom"/>
</dbReference>
<feature type="domain" description="GGDEF" evidence="5">
    <location>
        <begin position="128"/>
        <end position="260"/>
    </location>
</feature>
<evidence type="ECO:0000256" key="3">
    <source>
        <dbReference type="ARBA" id="ARBA00034247"/>
    </source>
</evidence>
<dbReference type="InterPro" id="IPR043128">
    <property type="entry name" value="Rev_trsase/Diguanyl_cyclase"/>
</dbReference>
<comment type="cofactor">
    <cofactor evidence="1">
        <name>Mg(2+)</name>
        <dbReference type="ChEBI" id="CHEBI:18420"/>
    </cofactor>
</comment>
<dbReference type="FunFam" id="3.30.70.270:FF:000001">
    <property type="entry name" value="Diguanylate cyclase domain protein"/>
    <property type="match status" value="1"/>
</dbReference>
<comment type="caution">
    <text evidence="6">The sequence shown here is derived from an EMBL/GenBank/DDBJ whole genome shotgun (WGS) entry which is preliminary data.</text>
</comment>
<evidence type="ECO:0000256" key="2">
    <source>
        <dbReference type="ARBA" id="ARBA00012528"/>
    </source>
</evidence>
<dbReference type="RefSeq" id="WP_198057514.1">
    <property type="nucleotide sequence ID" value="NZ_JAEDAF010000006.1"/>
</dbReference>
<evidence type="ECO:0000259" key="5">
    <source>
        <dbReference type="PROSITE" id="PS50887"/>
    </source>
</evidence>
<gene>
    <name evidence="6" type="ORF">I7V36_08190</name>
</gene>
<dbReference type="SUPFAM" id="SSF55073">
    <property type="entry name" value="Nucleotide cyclase"/>
    <property type="match status" value="1"/>
</dbReference>
<dbReference type="PROSITE" id="PS50887">
    <property type="entry name" value="GGDEF"/>
    <property type="match status" value="1"/>
</dbReference>
<dbReference type="Proteomes" id="UP000651738">
    <property type="component" value="Unassembled WGS sequence"/>
</dbReference>
<dbReference type="AlphaFoldDB" id="A0ABD4L1A3"/>
<sequence length="260" mass="30306">MKARGEEGLLERVAALLDEPRHAEHPLREALEELYLKYRDQQEQLDRLMNISDRYQALAREAQQVTQQRYERALKRQKKLSRISDRYQALMRERNQTLHQEAHHDALTELPNRRLIDERLAQLDQSGRRYTLALLDIDHFKQVNDEHGHDVGDELLVAITRTMRQGLRDYDLCGRWGGEEFLLLLGDTALDEASRIVERLRARLAQVRVPSGDRWLSVTLSAGLSQHRDGEAYLTTLQRADQALLEAKREGRDRSQLATR</sequence>
<organism evidence="6 7">
    <name type="scientific">Bisbaumannia pacifica</name>
    <dbReference type="NCBI Taxonomy" id="77098"/>
    <lineage>
        <taxon>Bacteria</taxon>
        <taxon>Pseudomonadati</taxon>
        <taxon>Pseudomonadota</taxon>
        <taxon>Gammaproteobacteria</taxon>
        <taxon>Oceanospirillales</taxon>
        <taxon>Halomonadaceae</taxon>
        <taxon>Bisbaumannia</taxon>
    </lineage>
</organism>
<dbReference type="Pfam" id="PF00990">
    <property type="entry name" value="GGDEF"/>
    <property type="match status" value="1"/>
</dbReference>
<dbReference type="GO" id="GO:0052621">
    <property type="term" value="F:diguanylate cyclase activity"/>
    <property type="evidence" value="ECO:0007669"/>
    <property type="project" value="UniProtKB-EC"/>
</dbReference>
<reference evidence="6 7" key="1">
    <citation type="submission" date="2020-12" db="EMBL/GenBank/DDBJ databases">
        <title>Draft genome sequence of Halomonas pacifica strain CARE-V15.</title>
        <authorList>
            <person name="Vignesh N."/>
            <person name="Thabitha A."/>
            <person name="Saravanan R."/>
            <person name="Manigandan V."/>
        </authorList>
    </citation>
    <scope>NUCLEOTIDE SEQUENCE [LARGE SCALE GENOMIC DNA]</scope>
    <source>
        <strain evidence="6 7">CARE-V15</strain>
    </source>
</reference>
<dbReference type="InterPro" id="IPR029787">
    <property type="entry name" value="Nucleotide_cyclase"/>
</dbReference>
<dbReference type="InterPro" id="IPR050469">
    <property type="entry name" value="Diguanylate_Cyclase"/>
</dbReference>
<keyword evidence="4" id="KW-0175">Coiled coil</keyword>
<proteinExistence type="predicted"/>
<comment type="catalytic activity">
    <reaction evidence="3">
        <text>2 GTP = 3',3'-c-di-GMP + 2 diphosphate</text>
        <dbReference type="Rhea" id="RHEA:24898"/>
        <dbReference type="ChEBI" id="CHEBI:33019"/>
        <dbReference type="ChEBI" id="CHEBI:37565"/>
        <dbReference type="ChEBI" id="CHEBI:58805"/>
        <dbReference type="EC" id="2.7.7.65"/>
    </reaction>
</comment>
<evidence type="ECO:0000256" key="4">
    <source>
        <dbReference type="SAM" id="Coils"/>
    </source>
</evidence>
<dbReference type="SMART" id="SM00267">
    <property type="entry name" value="GGDEF"/>
    <property type="match status" value="1"/>
</dbReference>
<feature type="coiled-coil region" evidence="4">
    <location>
        <begin position="28"/>
        <end position="68"/>
    </location>
</feature>
<name>A0ABD4L1A3_9GAMM</name>
<dbReference type="EC" id="2.7.7.65" evidence="2"/>
<evidence type="ECO:0000313" key="7">
    <source>
        <dbReference type="Proteomes" id="UP000651738"/>
    </source>
</evidence>
<evidence type="ECO:0000313" key="6">
    <source>
        <dbReference type="EMBL" id="MBH8580073.1"/>
    </source>
</evidence>
<dbReference type="PANTHER" id="PTHR45138:SF9">
    <property type="entry name" value="DIGUANYLATE CYCLASE DGCM-RELATED"/>
    <property type="match status" value="1"/>
</dbReference>
<dbReference type="CDD" id="cd01949">
    <property type="entry name" value="GGDEF"/>
    <property type="match status" value="1"/>
</dbReference>